<feature type="non-terminal residue" evidence="1">
    <location>
        <position position="127"/>
    </location>
</feature>
<reference evidence="1 2" key="1">
    <citation type="submission" date="2019-09" db="EMBL/GenBank/DDBJ databases">
        <title>Bird 10,000 Genomes (B10K) Project - Family phase.</title>
        <authorList>
            <person name="Zhang G."/>
        </authorList>
    </citation>
    <scope>NUCLEOTIDE SEQUENCE [LARGE SCALE GENOMIC DNA]</scope>
    <source>
        <strain evidence="1">B10K-DU-029-46</strain>
    </source>
</reference>
<dbReference type="AlphaFoldDB" id="A0A7L3LZ67"/>
<name>A0A7L3LZ67_9CHAR</name>
<feature type="non-terminal residue" evidence="1">
    <location>
        <position position="1"/>
    </location>
</feature>
<dbReference type="OrthoDB" id="9945861at2759"/>
<dbReference type="InterPro" id="IPR013783">
    <property type="entry name" value="Ig-like_fold"/>
</dbReference>
<organism evidence="1 2">
    <name type="scientific">Turnix velox</name>
    <name type="common">Little buttonquail</name>
    <dbReference type="NCBI Taxonomy" id="2529409"/>
    <lineage>
        <taxon>Eukaryota</taxon>
        <taxon>Metazoa</taxon>
        <taxon>Chordata</taxon>
        <taxon>Craniata</taxon>
        <taxon>Vertebrata</taxon>
        <taxon>Euteleostomi</taxon>
        <taxon>Archelosauria</taxon>
        <taxon>Archosauria</taxon>
        <taxon>Dinosauria</taxon>
        <taxon>Saurischia</taxon>
        <taxon>Theropoda</taxon>
        <taxon>Coelurosauria</taxon>
        <taxon>Aves</taxon>
        <taxon>Neognathae</taxon>
        <taxon>Neoaves</taxon>
        <taxon>Charadriiformes</taxon>
        <taxon>Turnicidae</taxon>
        <taxon>Turnix</taxon>
    </lineage>
</organism>
<sequence>IKSKKLDKDGSSGKAACLAKNFSTRNFSLEMIPERVVYEQSTALLTPEGSYNAIKVVDVTKGEEVNCSGIFDSRTVVVPNDTQTGTILSDAKVEKDNMLSVAVLGLRILLAKSIAFNTLMSIKLFLL</sequence>
<dbReference type="Gene3D" id="2.60.40.10">
    <property type="entry name" value="Immunoglobulins"/>
    <property type="match status" value="1"/>
</dbReference>
<evidence type="ECO:0000313" key="1">
    <source>
        <dbReference type="EMBL" id="NXU58873.1"/>
    </source>
</evidence>
<evidence type="ECO:0000313" key="2">
    <source>
        <dbReference type="Proteomes" id="UP000582182"/>
    </source>
</evidence>
<dbReference type="Proteomes" id="UP000582182">
    <property type="component" value="Unassembled WGS sequence"/>
</dbReference>
<comment type="caution">
    <text evidence="1">The sequence shown here is derived from an EMBL/GenBank/DDBJ whole genome shotgun (WGS) entry which is preliminary data.</text>
</comment>
<gene>
    <name evidence="1" type="primary">Trdc_1</name>
    <name evidence="1" type="ORF">TURVEL_R02918</name>
</gene>
<accession>A0A7L3LZ67</accession>
<dbReference type="EMBL" id="VZTY01033303">
    <property type="protein sequence ID" value="NXU58873.1"/>
    <property type="molecule type" value="Genomic_DNA"/>
</dbReference>
<proteinExistence type="predicted"/>
<keyword evidence="2" id="KW-1185">Reference proteome</keyword>
<protein>
    <submittedName>
        <fullName evidence="1">TRDC protein</fullName>
    </submittedName>
</protein>